<feature type="compositionally biased region" description="Low complexity" evidence="2">
    <location>
        <begin position="676"/>
        <end position="688"/>
    </location>
</feature>
<evidence type="ECO:0000256" key="2">
    <source>
        <dbReference type="SAM" id="MobiDB-lite"/>
    </source>
</evidence>
<feature type="region of interest" description="Disordered" evidence="2">
    <location>
        <begin position="397"/>
        <end position="437"/>
    </location>
</feature>
<feature type="coiled-coil region" evidence="1">
    <location>
        <begin position="647"/>
        <end position="674"/>
    </location>
</feature>
<dbReference type="EMBL" id="AAQM03000410">
    <property type="protein sequence ID" value="EPR56843.1"/>
    <property type="molecule type" value="Genomic_DNA"/>
</dbReference>
<accession>S7VUK8</accession>
<dbReference type="OrthoDB" id="10399191at2759"/>
<keyword evidence="1" id="KW-0175">Coiled coil</keyword>
<evidence type="ECO:0000256" key="1">
    <source>
        <dbReference type="SAM" id="Coils"/>
    </source>
</evidence>
<gene>
    <name evidence="3" type="ORF">TGGT1_411050</name>
</gene>
<comment type="caution">
    <text evidence="3">The sequence shown here is derived from an EMBL/GenBank/DDBJ whole genome shotgun (WGS) entry which is preliminary data.</text>
</comment>
<dbReference type="VEuPathDB" id="ToxoDB:TGGT1_411050"/>
<dbReference type="SMR" id="S7VUK8"/>
<feature type="region of interest" description="Disordered" evidence="2">
    <location>
        <begin position="93"/>
        <end position="141"/>
    </location>
</feature>
<feature type="region of interest" description="Disordered" evidence="2">
    <location>
        <begin position="675"/>
        <end position="730"/>
    </location>
</feature>
<protein>
    <submittedName>
        <fullName evidence="3">KRUF family protein</fullName>
    </submittedName>
</protein>
<feature type="non-terminal residue" evidence="3">
    <location>
        <position position="800"/>
    </location>
</feature>
<feature type="compositionally biased region" description="Low complexity" evidence="2">
    <location>
        <begin position="121"/>
        <end position="131"/>
    </location>
</feature>
<feature type="compositionally biased region" description="Basic residues" evidence="2">
    <location>
        <begin position="699"/>
        <end position="708"/>
    </location>
</feature>
<evidence type="ECO:0000313" key="3">
    <source>
        <dbReference type="EMBL" id="EPR56843.1"/>
    </source>
</evidence>
<proteinExistence type="predicted"/>
<feature type="region of interest" description="Disordered" evidence="2">
    <location>
        <begin position="751"/>
        <end position="800"/>
    </location>
</feature>
<feature type="compositionally biased region" description="Polar residues" evidence="2">
    <location>
        <begin position="752"/>
        <end position="765"/>
    </location>
</feature>
<sequence>MVAVLFVAGPALAAFACSLELVTYSRTSTKGIAAARALSQTVCVGTLLCVGISGSFVGALGARVPGDGPAKPDIDQPLDDSQNREEWQVEFVATGGPGVSLEGDSSSTGESRGPDSRPQIPAATSGAESGSGPAGGTRSGLGLARKITVPGRGDLPYGQLAMEGFRRRAQQLREQWEDEDRYLKQTVGRAIVSQSGLPTQQQVQHWKASASYSVVRGWNREDCFLHRESCPITIPSELYSMQVFQHVYHSFHSTSMSLMCCYSQWAAGHNVSWEAADSSGSLFWVCGHHELGTASGSGGSGITIRSYVQIGVSMLRKEAREIDSLWANKDEFVGEHVAARIARSINQYPTDSLVDQWILDAKRMHTQRKVLHEEKSASLRALAEEWEKRLISGALIQEDSGETGRHHKRQRKPSSGGLATISVSSAPSVSSASQAAQSEGSLRGTVLGSCVELPGMGSVPYVKLAIQKLRREAHNLIFRWQSIETYIRLRIVENMLEKKNRNPSPAQVWHWIALARQSYSRFGPLRTQEAADLNSVADDLETRASAAGLLVRSPQEAPVHGSELVRGQPAPASEGVSCGAEVTFAHLAIEHLRRQAEELDATWGSAEEHFVATRIAYRIARANAPPPHPGKQQEWAFQDRTTFRAARAVHQRKAQHIRNQADALEQELRDLLSSTPSRAAEPARESASTAGQSSELPSGKRRQKRKHLSPSGSGSFGEGPSRGGATLPPLSLWLTPVSTFRLWRRQRRLRTAQVTSGPGSASPASLQLHPTEAASEKASGHSLSAPDPATRSTGVPLPPA</sequence>
<evidence type="ECO:0000313" key="4">
    <source>
        <dbReference type="Proteomes" id="UP000005641"/>
    </source>
</evidence>
<reference evidence="3 4" key="2">
    <citation type="submission" date="2013-05" db="EMBL/GenBank/DDBJ databases">
        <authorList>
            <person name="Sibley D."/>
            <person name="Venepally P."/>
            <person name="Karamycheva S."/>
            <person name="Hadjithomas M."/>
            <person name="Khan A."/>
            <person name="Brunk B."/>
            <person name="Roos D."/>
            <person name="Caler E."/>
            <person name="Lorenzi H."/>
        </authorList>
    </citation>
    <scope>NUCLEOTIDE SEQUENCE [LARGE SCALE GENOMIC DNA]</scope>
    <source>
        <strain evidence="3 4">GT1</strain>
    </source>
</reference>
<organism evidence="3 4">
    <name type="scientific">Toxoplasma gondii (strain ATCC 50853 / GT1)</name>
    <dbReference type="NCBI Taxonomy" id="507601"/>
    <lineage>
        <taxon>Eukaryota</taxon>
        <taxon>Sar</taxon>
        <taxon>Alveolata</taxon>
        <taxon>Apicomplexa</taxon>
        <taxon>Conoidasida</taxon>
        <taxon>Coccidia</taxon>
        <taxon>Eucoccidiorida</taxon>
        <taxon>Eimeriorina</taxon>
        <taxon>Sarcocystidae</taxon>
        <taxon>Toxoplasma</taxon>
    </lineage>
</organism>
<name>S7VUK8_TOXGG</name>
<feature type="compositionally biased region" description="Low complexity" evidence="2">
    <location>
        <begin position="422"/>
        <end position="437"/>
    </location>
</feature>
<reference evidence="3 4" key="1">
    <citation type="submission" date="2006-05" db="EMBL/GenBank/DDBJ databases">
        <authorList>
            <person name="Paulsen I."/>
        </authorList>
    </citation>
    <scope>NUCLEOTIDE SEQUENCE [LARGE SCALE GENOMIC DNA]</scope>
    <source>
        <strain evidence="3 4">GT1</strain>
    </source>
</reference>
<dbReference type="Proteomes" id="UP000005641">
    <property type="component" value="Unassembled WGS sequence"/>
</dbReference>
<dbReference type="AlphaFoldDB" id="S7VUK8"/>